<evidence type="ECO:0000256" key="2">
    <source>
        <dbReference type="ARBA" id="ARBA00022679"/>
    </source>
</evidence>
<name>A0A1H9Q3Y8_9LACT</name>
<dbReference type="SUPFAM" id="SSF110738">
    <property type="entry name" value="Glycerate kinase I"/>
    <property type="match status" value="1"/>
</dbReference>
<dbReference type="InterPro" id="IPR018197">
    <property type="entry name" value="Glycerate_kinase_RE-like"/>
</dbReference>
<dbReference type="RefSeq" id="WP_092649590.1">
    <property type="nucleotide sequence ID" value="NZ_FOHA01000001.1"/>
</dbReference>
<keyword evidence="3 4" id="KW-0418">Kinase</keyword>
<dbReference type="GO" id="GO:0031388">
    <property type="term" value="P:organic acid phosphorylation"/>
    <property type="evidence" value="ECO:0007669"/>
    <property type="project" value="UniProtKB-UniRule"/>
</dbReference>
<dbReference type="EMBL" id="FOHA01000001">
    <property type="protein sequence ID" value="SER55128.1"/>
    <property type="molecule type" value="Genomic_DNA"/>
</dbReference>
<gene>
    <name evidence="5" type="ORF">SAMN04488559_101331</name>
</gene>
<dbReference type="InterPro" id="IPR004381">
    <property type="entry name" value="Glycerate_kinase"/>
</dbReference>
<sequence length="375" mass="40492">MKVVVAVDSFKGSLTSSEAGLAIKKGLLQVNPNLLVSVHEVADGGEGSLQVIKKRMTHLEEIKLCVFNTLHEKITTSYLITNWEGKKTAIIESAMVVGIEAINPSEHSTKLGSSYGLGEMILDAKNRGCQRVIVFLGGTATSDGGLGMLGAWSANASDYEAGNLLYENQLHFDLTKMQEEFSEIEILIGSDVTNPFSGMKGFAQVFAPQKGATPEQVQFLDKQAEKFMKQVQDKVKINLNAFEGSGAAGGIAGSLLILGGRIQSGFDMIAKMIDLEHEIQDADLIYTGEGRLDAQSVQGKLPMKICQLAGKYDVPVIALTGSRDQQLGALDDNLLGAFSIQQGPTPIEKALEKEVAEDNLEITARETFKLFQYNS</sequence>
<dbReference type="PANTHER" id="PTHR21599:SF0">
    <property type="entry name" value="GLYCERATE KINASE"/>
    <property type="match status" value="1"/>
</dbReference>
<evidence type="ECO:0000313" key="5">
    <source>
        <dbReference type="EMBL" id="SER55128.1"/>
    </source>
</evidence>
<reference evidence="5 6" key="1">
    <citation type="submission" date="2016-10" db="EMBL/GenBank/DDBJ databases">
        <authorList>
            <person name="de Groot N.N."/>
        </authorList>
    </citation>
    <scope>NUCLEOTIDE SEQUENCE [LARGE SCALE GENOMIC DNA]</scope>
    <source>
        <strain evidence="5 6">DSM 13760</strain>
    </source>
</reference>
<evidence type="ECO:0000256" key="3">
    <source>
        <dbReference type="ARBA" id="ARBA00022777"/>
    </source>
</evidence>
<dbReference type="InterPro" id="IPR036129">
    <property type="entry name" value="Glycerate_kinase_sf"/>
</dbReference>
<dbReference type="NCBIfam" id="TIGR00045">
    <property type="entry name" value="glycerate kinase"/>
    <property type="match status" value="1"/>
</dbReference>
<dbReference type="PANTHER" id="PTHR21599">
    <property type="entry name" value="GLYCERATE KINASE"/>
    <property type="match status" value="1"/>
</dbReference>
<dbReference type="AlphaFoldDB" id="A0A1H9Q3Y8"/>
<evidence type="ECO:0000313" key="6">
    <source>
        <dbReference type="Proteomes" id="UP000198948"/>
    </source>
</evidence>
<dbReference type="PIRSF" id="PIRSF006078">
    <property type="entry name" value="GlxK"/>
    <property type="match status" value="1"/>
</dbReference>
<dbReference type="Gene3D" id="3.90.1510.10">
    <property type="entry name" value="Glycerate kinase, domain 2"/>
    <property type="match status" value="1"/>
</dbReference>
<dbReference type="Gene3D" id="3.40.50.10350">
    <property type="entry name" value="Glycerate kinase, domain 1"/>
    <property type="match status" value="1"/>
</dbReference>
<keyword evidence="6" id="KW-1185">Reference proteome</keyword>
<dbReference type="Pfam" id="PF02595">
    <property type="entry name" value="Gly_kinase"/>
    <property type="match status" value="1"/>
</dbReference>
<evidence type="ECO:0000256" key="1">
    <source>
        <dbReference type="ARBA" id="ARBA00006284"/>
    </source>
</evidence>
<comment type="similarity">
    <text evidence="1 4">Belongs to the glycerate kinase type-1 family.</text>
</comment>
<proteinExistence type="inferred from homology"/>
<accession>A0A1H9Q3Y8</accession>
<protein>
    <submittedName>
        <fullName evidence="5">Glycerate kinase</fullName>
    </submittedName>
</protein>
<evidence type="ECO:0000256" key="4">
    <source>
        <dbReference type="PIRNR" id="PIRNR006078"/>
    </source>
</evidence>
<organism evidence="5 6">
    <name type="scientific">Isobaculum melis</name>
    <dbReference type="NCBI Taxonomy" id="142588"/>
    <lineage>
        <taxon>Bacteria</taxon>
        <taxon>Bacillati</taxon>
        <taxon>Bacillota</taxon>
        <taxon>Bacilli</taxon>
        <taxon>Lactobacillales</taxon>
        <taxon>Carnobacteriaceae</taxon>
        <taxon>Isobaculum</taxon>
    </lineage>
</organism>
<dbReference type="GO" id="GO:0008887">
    <property type="term" value="F:glycerate kinase activity"/>
    <property type="evidence" value="ECO:0007669"/>
    <property type="project" value="UniProtKB-UniRule"/>
</dbReference>
<dbReference type="InterPro" id="IPR018193">
    <property type="entry name" value="Glyc_kinase_flavodox-like_fold"/>
</dbReference>
<dbReference type="Proteomes" id="UP000198948">
    <property type="component" value="Unassembled WGS sequence"/>
</dbReference>
<dbReference type="STRING" id="142588.SAMN04488559_101331"/>
<keyword evidence="2 4" id="KW-0808">Transferase</keyword>
<dbReference type="OrthoDB" id="9774290at2"/>